<dbReference type="Proteomes" id="UP000231426">
    <property type="component" value="Unassembled WGS sequence"/>
</dbReference>
<accession>A0A2M6W6R2</accession>
<comment type="caution">
    <text evidence="1">The sequence shown here is derived from an EMBL/GenBank/DDBJ whole genome shotgun (WGS) entry which is preliminary data.</text>
</comment>
<dbReference type="AlphaFoldDB" id="A0A2M6W6R2"/>
<gene>
    <name evidence="1" type="ORF">COU29_01680</name>
</gene>
<evidence type="ECO:0000313" key="1">
    <source>
        <dbReference type="EMBL" id="PIT88474.1"/>
    </source>
</evidence>
<reference evidence="2" key="1">
    <citation type="submission" date="2017-09" db="EMBL/GenBank/DDBJ databases">
        <title>Depth-based differentiation of microbial function through sediment-hosted aquifers and enrichment of novel symbionts in the deep terrestrial subsurface.</title>
        <authorList>
            <person name="Probst A.J."/>
            <person name="Ladd B."/>
            <person name="Jarett J.K."/>
            <person name="Geller-Mcgrath D.E."/>
            <person name="Sieber C.M.K."/>
            <person name="Emerson J.B."/>
            <person name="Anantharaman K."/>
            <person name="Thomas B.C."/>
            <person name="Malmstrom R."/>
            <person name="Stieglmeier M."/>
            <person name="Klingl A."/>
            <person name="Woyke T."/>
            <person name="Ryan C.M."/>
            <person name="Banfield J.F."/>
        </authorList>
    </citation>
    <scope>NUCLEOTIDE SEQUENCE [LARGE SCALE GENOMIC DNA]</scope>
</reference>
<sequence length="176" mass="20461">MNPEKPIAQFFDGERQVKILPPEQEDIYNIQKNIPTVNIEITAEEAKSKSSLDKITFLPEDEKELKLKGKISPERIKKYLKPENGERLEIFKISKAKINLIAFQNVDERRAGLFAYYAGTNKQPLTYTELLLAFHKNGWMKEIGMLEDEIKKRSLDTDSLIYYFPADTVYGRKKTK</sequence>
<proteinExistence type="predicted"/>
<organism evidence="1 2">
    <name type="scientific">Candidatus Magasanikbacteria bacterium CG10_big_fil_rev_8_21_14_0_10_36_32</name>
    <dbReference type="NCBI Taxonomy" id="1974646"/>
    <lineage>
        <taxon>Bacteria</taxon>
        <taxon>Candidatus Magasanikiibacteriota</taxon>
    </lineage>
</organism>
<dbReference type="EMBL" id="PFBV01000003">
    <property type="protein sequence ID" value="PIT88474.1"/>
    <property type="molecule type" value="Genomic_DNA"/>
</dbReference>
<name>A0A2M6W6R2_9BACT</name>
<protein>
    <submittedName>
        <fullName evidence="1">Uncharacterized protein</fullName>
    </submittedName>
</protein>
<evidence type="ECO:0000313" key="2">
    <source>
        <dbReference type="Proteomes" id="UP000231426"/>
    </source>
</evidence>